<evidence type="ECO:0000313" key="2">
    <source>
        <dbReference type="EMBL" id="VFK27773.1"/>
    </source>
</evidence>
<gene>
    <name evidence="1" type="ORF">BECKMB1821G_GA0114241_100176</name>
    <name evidence="3" type="ORF">BECKMB1821H_GA0114242_100478</name>
    <name evidence="2" type="ORF">BECKMB1821I_GA0114274_100478</name>
</gene>
<evidence type="ECO:0000313" key="1">
    <source>
        <dbReference type="EMBL" id="VFK22160.1"/>
    </source>
</evidence>
<sequence>MHIPAYRDRRFRRKMTEPGILKNVHERRGKLGNFLIVLSKIFRVRDYHDH</sequence>
<dbReference type="EMBL" id="CAADGH010000004">
    <property type="protein sequence ID" value="VFK74429.1"/>
    <property type="molecule type" value="Genomic_DNA"/>
</dbReference>
<reference evidence="1" key="1">
    <citation type="submission" date="2019-02" db="EMBL/GenBank/DDBJ databases">
        <authorList>
            <person name="Gruber-Vodicka R. H."/>
            <person name="Seah K. B. B."/>
        </authorList>
    </citation>
    <scope>NUCLEOTIDE SEQUENCE</scope>
    <source>
        <strain evidence="1">BECK_BZ197</strain>
        <strain evidence="3">BECK_BZ198</strain>
        <strain evidence="2">BECK_BZ199</strain>
    </source>
</reference>
<dbReference type="EMBL" id="CAADFO010000001">
    <property type="protein sequence ID" value="VFK22160.1"/>
    <property type="molecule type" value="Genomic_DNA"/>
</dbReference>
<dbReference type="EMBL" id="CAADFQ010000004">
    <property type="protein sequence ID" value="VFK27773.1"/>
    <property type="molecule type" value="Genomic_DNA"/>
</dbReference>
<organism evidence="1">
    <name type="scientific">Candidatus Kentrum sp. MB</name>
    <dbReference type="NCBI Taxonomy" id="2138164"/>
    <lineage>
        <taxon>Bacteria</taxon>
        <taxon>Pseudomonadati</taxon>
        <taxon>Pseudomonadota</taxon>
        <taxon>Gammaproteobacteria</taxon>
        <taxon>Candidatus Kentrum</taxon>
    </lineage>
</organism>
<dbReference type="AlphaFoldDB" id="A0A450WYQ5"/>
<protein>
    <submittedName>
        <fullName evidence="1">Uncharacterized protein</fullName>
    </submittedName>
</protein>
<name>A0A450WYQ5_9GAMM</name>
<evidence type="ECO:0000313" key="3">
    <source>
        <dbReference type="EMBL" id="VFK74429.1"/>
    </source>
</evidence>
<accession>A0A450WYQ5</accession>
<proteinExistence type="predicted"/>